<dbReference type="PROSITE" id="PS50995">
    <property type="entry name" value="HTH_MARR_2"/>
    <property type="match status" value="1"/>
</dbReference>
<feature type="domain" description="HTH marR-type" evidence="4">
    <location>
        <begin position="6"/>
        <end position="138"/>
    </location>
</feature>
<evidence type="ECO:0000313" key="6">
    <source>
        <dbReference type="Proteomes" id="UP001299068"/>
    </source>
</evidence>
<evidence type="ECO:0000256" key="1">
    <source>
        <dbReference type="ARBA" id="ARBA00023015"/>
    </source>
</evidence>
<gene>
    <name evidence="5" type="ORF">K5V21_01460</name>
</gene>
<keyword evidence="2" id="KW-0238">DNA-binding</keyword>
<dbReference type="SMART" id="SM00347">
    <property type="entry name" value="HTH_MARR"/>
    <property type="match status" value="1"/>
</dbReference>
<evidence type="ECO:0000259" key="4">
    <source>
        <dbReference type="PROSITE" id="PS50995"/>
    </source>
</evidence>
<dbReference type="Proteomes" id="UP001299068">
    <property type="component" value="Unassembled WGS sequence"/>
</dbReference>
<dbReference type="InterPro" id="IPR036388">
    <property type="entry name" value="WH-like_DNA-bd_sf"/>
</dbReference>
<dbReference type="RefSeq" id="WP_204593366.1">
    <property type="nucleotide sequence ID" value="NZ_JAFBDA010000001.1"/>
</dbReference>
<keyword evidence="1" id="KW-0805">Transcription regulation</keyword>
<sequence length="143" mass="16590">MKGAHEFRICLYLKEINSTINNKINNRVKERGLTQSQITVIKFIAHFKKLTITELSDYMSIKKSTCSGIVDRLEKMEVLERVKDETDKRITYIMFSKKGQVLSNEIKEDINGCFKEIFNSISEEDLILIENNLGKLSNLIQKN</sequence>
<comment type="caution">
    <text evidence="5">The sequence shown here is derived from an EMBL/GenBank/DDBJ whole genome shotgun (WGS) entry which is preliminary data.</text>
</comment>
<dbReference type="Gene3D" id="1.10.10.10">
    <property type="entry name" value="Winged helix-like DNA-binding domain superfamily/Winged helix DNA-binding domain"/>
    <property type="match status" value="1"/>
</dbReference>
<evidence type="ECO:0000256" key="3">
    <source>
        <dbReference type="ARBA" id="ARBA00023163"/>
    </source>
</evidence>
<dbReference type="PANTHER" id="PTHR42756:SF1">
    <property type="entry name" value="TRANSCRIPTIONAL REPRESSOR OF EMRAB OPERON"/>
    <property type="match status" value="1"/>
</dbReference>
<evidence type="ECO:0000256" key="2">
    <source>
        <dbReference type="ARBA" id="ARBA00023125"/>
    </source>
</evidence>
<evidence type="ECO:0000313" key="5">
    <source>
        <dbReference type="EMBL" id="MBY0754113.1"/>
    </source>
</evidence>
<proteinExistence type="predicted"/>
<dbReference type="PANTHER" id="PTHR42756">
    <property type="entry name" value="TRANSCRIPTIONAL REGULATOR, MARR"/>
    <property type="match status" value="1"/>
</dbReference>
<dbReference type="SUPFAM" id="SSF46785">
    <property type="entry name" value="Winged helix' DNA-binding domain"/>
    <property type="match status" value="1"/>
</dbReference>
<dbReference type="PRINTS" id="PR00598">
    <property type="entry name" value="HTHMARR"/>
</dbReference>
<keyword evidence="6" id="KW-1185">Reference proteome</keyword>
<keyword evidence="3" id="KW-0804">Transcription</keyword>
<protein>
    <submittedName>
        <fullName evidence="5">MarR family transcriptional regulator</fullName>
    </submittedName>
</protein>
<dbReference type="EMBL" id="JAIKTU010000001">
    <property type="protein sequence ID" value="MBY0754113.1"/>
    <property type="molecule type" value="Genomic_DNA"/>
</dbReference>
<dbReference type="Pfam" id="PF12802">
    <property type="entry name" value="MarR_2"/>
    <property type="match status" value="1"/>
</dbReference>
<name>A0ABS7KU44_CLOSR</name>
<dbReference type="InterPro" id="IPR000835">
    <property type="entry name" value="HTH_MarR-typ"/>
</dbReference>
<reference evidence="5 6" key="1">
    <citation type="journal article" date="2021" name="Cell Host Microbe">
        <title>in vivo commensal control of Clostridioides difficile virulence.</title>
        <authorList>
            <person name="Girinathan B.P."/>
            <person name="Dibenedetto N."/>
            <person name="Worley J.N."/>
            <person name="Peltier J."/>
            <person name="Arrieta-Ortiz M.L."/>
            <person name="Rupa Christinal Immanuel S."/>
            <person name="Lavin R."/>
            <person name="Delaney M.L."/>
            <person name="Cummins C."/>
            <person name="Hoffmann M."/>
            <person name="Luo Y."/>
            <person name="Gonzalez-Escalona N."/>
            <person name="Allard M."/>
            <person name="Onderdonk A.B."/>
            <person name="Gerber G.K."/>
            <person name="Sonenshein A.L."/>
            <person name="Baliga N."/>
            <person name="Dupuy B."/>
            <person name="Bry L."/>
        </authorList>
    </citation>
    <scope>NUCLEOTIDE SEQUENCE [LARGE SCALE GENOMIC DNA]</scope>
    <source>
        <strain evidence="5 6">DSM 599</strain>
    </source>
</reference>
<dbReference type="InterPro" id="IPR036390">
    <property type="entry name" value="WH_DNA-bd_sf"/>
</dbReference>
<organism evidence="5 6">
    <name type="scientific">Clostridium sardiniense</name>
    <name type="common">Clostridium absonum</name>
    <dbReference type="NCBI Taxonomy" id="29369"/>
    <lineage>
        <taxon>Bacteria</taxon>
        <taxon>Bacillati</taxon>
        <taxon>Bacillota</taxon>
        <taxon>Clostridia</taxon>
        <taxon>Eubacteriales</taxon>
        <taxon>Clostridiaceae</taxon>
        <taxon>Clostridium</taxon>
    </lineage>
</organism>
<accession>A0ABS7KU44</accession>